<evidence type="ECO:0000313" key="7">
    <source>
        <dbReference type="Proteomes" id="UP000011513"/>
    </source>
</evidence>
<dbReference type="Gene3D" id="1.20.120.710">
    <property type="entry name" value="Haloacid dehalogenase hydrolase-like domain"/>
    <property type="match status" value="1"/>
</dbReference>
<organism evidence="6 7">
    <name type="scientific">Halogeometricum pallidum JCM 14848</name>
    <dbReference type="NCBI Taxonomy" id="1227487"/>
    <lineage>
        <taxon>Archaea</taxon>
        <taxon>Methanobacteriati</taxon>
        <taxon>Methanobacteriota</taxon>
        <taxon>Stenosarchaea group</taxon>
        <taxon>Halobacteria</taxon>
        <taxon>Halobacteriales</taxon>
        <taxon>Haloferacaceae</taxon>
        <taxon>Halogeometricum</taxon>
    </lineage>
</organism>
<dbReference type="AlphaFoldDB" id="M0DH05"/>
<dbReference type="GO" id="GO:0046872">
    <property type="term" value="F:metal ion binding"/>
    <property type="evidence" value="ECO:0007669"/>
    <property type="project" value="UniProtKB-KW"/>
</dbReference>
<keyword evidence="5" id="KW-0460">Magnesium</keyword>
<dbReference type="Proteomes" id="UP000011513">
    <property type="component" value="Unassembled WGS sequence"/>
</dbReference>
<dbReference type="GO" id="GO:0044281">
    <property type="term" value="P:small molecule metabolic process"/>
    <property type="evidence" value="ECO:0007669"/>
    <property type="project" value="UniProtKB-ARBA"/>
</dbReference>
<comment type="similarity">
    <text evidence="2">Belongs to the HAD-like hydrolase superfamily.</text>
</comment>
<comment type="cofactor">
    <cofactor evidence="1">
        <name>Mg(2+)</name>
        <dbReference type="ChEBI" id="CHEBI:18420"/>
    </cofactor>
</comment>
<dbReference type="eggNOG" id="arCOG02291">
    <property type="taxonomic scope" value="Archaea"/>
</dbReference>
<evidence type="ECO:0000313" key="6">
    <source>
        <dbReference type="EMBL" id="ELZ33449.1"/>
    </source>
</evidence>
<evidence type="ECO:0000256" key="4">
    <source>
        <dbReference type="ARBA" id="ARBA00022801"/>
    </source>
</evidence>
<dbReference type="PANTHER" id="PTHR46470:SF2">
    <property type="entry name" value="GLYCERALDEHYDE 3-PHOSPHATE PHOSPHATASE"/>
    <property type="match status" value="1"/>
</dbReference>
<dbReference type="PANTHER" id="PTHR46470">
    <property type="entry name" value="N-ACYLNEURAMINATE-9-PHOSPHATASE"/>
    <property type="match status" value="1"/>
</dbReference>
<keyword evidence="4" id="KW-0378">Hydrolase</keyword>
<evidence type="ECO:0000256" key="1">
    <source>
        <dbReference type="ARBA" id="ARBA00001946"/>
    </source>
</evidence>
<dbReference type="SUPFAM" id="SSF56784">
    <property type="entry name" value="HAD-like"/>
    <property type="match status" value="1"/>
</dbReference>
<dbReference type="GO" id="GO:0016791">
    <property type="term" value="F:phosphatase activity"/>
    <property type="evidence" value="ECO:0007669"/>
    <property type="project" value="TreeGrafter"/>
</dbReference>
<dbReference type="InParanoid" id="M0DH05"/>
<reference evidence="6 7" key="1">
    <citation type="journal article" date="2014" name="PLoS Genet.">
        <title>Phylogenetically driven sequencing of extremely halophilic archaea reveals strategies for static and dynamic osmo-response.</title>
        <authorList>
            <person name="Becker E.A."/>
            <person name="Seitzer P.M."/>
            <person name="Tritt A."/>
            <person name="Larsen D."/>
            <person name="Krusor M."/>
            <person name="Yao A.I."/>
            <person name="Wu D."/>
            <person name="Madern D."/>
            <person name="Eisen J.A."/>
            <person name="Darling A.E."/>
            <person name="Facciotti M.T."/>
        </authorList>
    </citation>
    <scope>NUCLEOTIDE SEQUENCE [LARGE SCALE GENOMIC DNA]</scope>
    <source>
        <strain evidence="6 7">JCM 14848</strain>
    </source>
</reference>
<accession>M0DH05</accession>
<comment type="caution">
    <text evidence="6">The sequence shown here is derived from an EMBL/GenBank/DDBJ whole genome shotgun (WGS) entry which is preliminary data.</text>
</comment>
<dbReference type="PRINTS" id="PR00413">
    <property type="entry name" value="HADHALOGNASE"/>
</dbReference>
<name>M0DH05_HALPD</name>
<proteinExistence type="inferred from homology"/>
<dbReference type="InterPro" id="IPR023214">
    <property type="entry name" value="HAD_sf"/>
</dbReference>
<dbReference type="SFLD" id="SFLDG01129">
    <property type="entry name" value="C1.5:_HAD__Beta-PGM__Phosphata"/>
    <property type="match status" value="1"/>
</dbReference>
<dbReference type="InterPro" id="IPR051400">
    <property type="entry name" value="HAD-like_hydrolase"/>
</dbReference>
<protein>
    <submittedName>
        <fullName evidence="6">Haloacid dehalogenase</fullName>
    </submittedName>
</protein>
<dbReference type="NCBIfam" id="TIGR01509">
    <property type="entry name" value="HAD-SF-IA-v3"/>
    <property type="match status" value="1"/>
</dbReference>
<dbReference type="NCBIfam" id="TIGR01549">
    <property type="entry name" value="HAD-SF-IA-v1"/>
    <property type="match status" value="1"/>
</dbReference>
<evidence type="ECO:0000256" key="3">
    <source>
        <dbReference type="ARBA" id="ARBA00022723"/>
    </source>
</evidence>
<keyword evidence="7" id="KW-1185">Reference proteome</keyword>
<dbReference type="SFLD" id="SFLDS00003">
    <property type="entry name" value="Haloacid_Dehalogenase"/>
    <property type="match status" value="1"/>
</dbReference>
<dbReference type="EMBL" id="AOIV01000008">
    <property type="protein sequence ID" value="ELZ33449.1"/>
    <property type="molecule type" value="Genomic_DNA"/>
</dbReference>
<dbReference type="Pfam" id="PF00702">
    <property type="entry name" value="Hydrolase"/>
    <property type="match status" value="1"/>
</dbReference>
<dbReference type="InterPro" id="IPR006439">
    <property type="entry name" value="HAD-SF_hydro_IA"/>
</dbReference>
<dbReference type="InterPro" id="IPR036412">
    <property type="entry name" value="HAD-like_sf"/>
</dbReference>
<sequence length="228" mass="23965">MVLDAVRTSVTIRAVGFDLDYTLAVPTRDRETILRDAATAAGAPPLSRDAYLDAHQEHLTGETRAPIFETLLDARNSDADPDAVATSYREHIADALVPVDGAAAFLADLRERYPVGLLTNGPRVAQRDKLATLGWEEAFDVALVTGELTAGKPNAAAFEALLDALGSEAGETAYVGDDVNADIGGAGDAGLVPIQVVFEGGPDPDPRAAAHVERTELIDRLPAILDGL</sequence>
<dbReference type="Gene3D" id="3.40.50.1000">
    <property type="entry name" value="HAD superfamily/HAD-like"/>
    <property type="match status" value="1"/>
</dbReference>
<dbReference type="PATRIC" id="fig|1227487.5.peg.1062"/>
<evidence type="ECO:0000256" key="5">
    <source>
        <dbReference type="ARBA" id="ARBA00022842"/>
    </source>
</evidence>
<keyword evidence="3" id="KW-0479">Metal-binding</keyword>
<evidence type="ECO:0000256" key="2">
    <source>
        <dbReference type="ARBA" id="ARBA00007958"/>
    </source>
</evidence>
<gene>
    <name evidence="6" type="ORF">C474_05195</name>
</gene>
<dbReference type="FunCoup" id="M0DH05">
    <property type="interactions" value="30"/>
</dbReference>